<feature type="region of interest" description="Disordered" evidence="3">
    <location>
        <begin position="1"/>
        <end position="30"/>
    </location>
</feature>
<evidence type="ECO:0000256" key="2">
    <source>
        <dbReference type="PROSITE-ProRule" id="PRU00335"/>
    </source>
</evidence>
<dbReference type="InterPro" id="IPR009057">
    <property type="entry name" value="Homeodomain-like_sf"/>
</dbReference>
<proteinExistence type="predicted"/>
<evidence type="ECO:0000256" key="3">
    <source>
        <dbReference type="SAM" id="MobiDB-lite"/>
    </source>
</evidence>
<protein>
    <submittedName>
        <fullName evidence="5">Transcriptional regulator, TetR family</fullName>
    </submittedName>
</protein>
<keyword evidence="6" id="KW-1185">Reference proteome</keyword>
<dbReference type="Pfam" id="PF00440">
    <property type="entry name" value="TetR_N"/>
    <property type="match status" value="1"/>
</dbReference>
<dbReference type="GO" id="GO:0003677">
    <property type="term" value="F:DNA binding"/>
    <property type="evidence" value="ECO:0007669"/>
    <property type="project" value="UniProtKB-UniRule"/>
</dbReference>
<dbReference type="Gene3D" id="1.10.357.10">
    <property type="entry name" value="Tetracycline Repressor, domain 2"/>
    <property type="match status" value="1"/>
</dbReference>
<dbReference type="PROSITE" id="PS50977">
    <property type="entry name" value="HTH_TETR_2"/>
    <property type="match status" value="1"/>
</dbReference>
<organism evidence="5 6">
    <name type="scientific">Acinetobacter marinus</name>
    <dbReference type="NCBI Taxonomy" id="281375"/>
    <lineage>
        <taxon>Bacteria</taxon>
        <taxon>Pseudomonadati</taxon>
        <taxon>Pseudomonadota</taxon>
        <taxon>Gammaproteobacteria</taxon>
        <taxon>Moraxellales</taxon>
        <taxon>Moraxellaceae</taxon>
        <taxon>Acinetobacter</taxon>
    </lineage>
</organism>
<feature type="DNA-binding region" description="H-T-H motif" evidence="2">
    <location>
        <begin position="58"/>
        <end position="77"/>
    </location>
</feature>
<dbReference type="EMBL" id="FMYK01000010">
    <property type="protein sequence ID" value="SDC69542.1"/>
    <property type="molecule type" value="Genomic_DNA"/>
</dbReference>
<feature type="compositionally biased region" description="Basic and acidic residues" evidence="3">
    <location>
        <begin position="10"/>
        <end position="25"/>
    </location>
</feature>
<gene>
    <name evidence="5" type="ORF">SAMN05421749_11061</name>
</gene>
<reference evidence="6" key="1">
    <citation type="submission" date="2016-09" db="EMBL/GenBank/DDBJ databases">
        <authorList>
            <person name="Varghese N."/>
            <person name="Submissions S."/>
        </authorList>
    </citation>
    <scope>NUCLEOTIDE SEQUENCE [LARGE SCALE GENOMIC DNA]</scope>
    <source>
        <strain evidence="6">ANC 3699</strain>
    </source>
</reference>
<sequence length="225" mass="25350">MTSTLQHPEQSFEHDSDQRDADKPVLRSPGRKASITQAELFEATLNLIRSGRSISSLSLREIAREAGIAPNSFYRHFRDIDELAIALIGRSGKVLRQIIRQARLEAQKGKSIVQSSVDIFIQELDADEGNLALLLREGYTGSASYRQAVEQQLDDFQKELQDDIVRLEQHHHNQIAYPDLVAKAITQLVFNMGAKVIELPQAERQKIAEQTVIMIQILLIGARKL</sequence>
<dbReference type="NCBIfam" id="NF008402">
    <property type="entry name" value="PRK11202.1"/>
    <property type="match status" value="1"/>
</dbReference>
<keyword evidence="1 2" id="KW-0238">DNA-binding</keyword>
<evidence type="ECO:0000256" key="1">
    <source>
        <dbReference type="ARBA" id="ARBA00023125"/>
    </source>
</evidence>
<dbReference type="SUPFAM" id="SSF46689">
    <property type="entry name" value="Homeodomain-like"/>
    <property type="match status" value="1"/>
</dbReference>
<dbReference type="Proteomes" id="UP000242317">
    <property type="component" value="Unassembled WGS sequence"/>
</dbReference>
<name>A0A1G6NNH0_9GAMM</name>
<dbReference type="PANTHER" id="PTHR47752">
    <property type="entry name" value="HTH-TYPE TRANSCRIPTIONAL REPRESSOR FABR"/>
    <property type="match status" value="1"/>
</dbReference>
<dbReference type="RefSeq" id="WP_092621377.1">
    <property type="nucleotide sequence ID" value="NZ_FMYK01000010.1"/>
</dbReference>
<dbReference type="InterPro" id="IPR001647">
    <property type="entry name" value="HTH_TetR"/>
</dbReference>
<evidence type="ECO:0000313" key="6">
    <source>
        <dbReference type="Proteomes" id="UP000242317"/>
    </source>
</evidence>
<accession>A0A1G6NNH0</accession>
<evidence type="ECO:0000259" key="4">
    <source>
        <dbReference type="PROSITE" id="PS50977"/>
    </source>
</evidence>
<dbReference type="Gene3D" id="1.10.10.60">
    <property type="entry name" value="Homeodomain-like"/>
    <property type="match status" value="1"/>
</dbReference>
<dbReference type="AlphaFoldDB" id="A0A1G6NNH0"/>
<feature type="domain" description="HTH tetR-type" evidence="4">
    <location>
        <begin position="34"/>
        <end position="95"/>
    </location>
</feature>
<dbReference type="PANTHER" id="PTHR47752:SF1">
    <property type="entry name" value="HTH-TYPE TRANSCRIPTIONAL REPRESSOR FABR"/>
    <property type="match status" value="1"/>
</dbReference>
<evidence type="ECO:0000313" key="5">
    <source>
        <dbReference type="EMBL" id="SDC69542.1"/>
    </source>
</evidence>
<dbReference type="InterPro" id="IPR050692">
    <property type="entry name" value="HTH_transcr_repressor_FabR"/>
</dbReference>
<dbReference type="OrthoDB" id="8617654at2"/>